<dbReference type="EMBL" id="DF933838">
    <property type="protein sequence ID" value="GAM41877.1"/>
    <property type="molecule type" value="Genomic_DNA"/>
</dbReference>
<dbReference type="InterPro" id="IPR021833">
    <property type="entry name" value="DUF3425"/>
</dbReference>
<organism evidence="2 3">
    <name type="scientific">Talaromyces pinophilus</name>
    <name type="common">Penicillium pinophilum</name>
    <dbReference type="NCBI Taxonomy" id="128442"/>
    <lineage>
        <taxon>Eukaryota</taxon>
        <taxon>Fungi</taxon>
        <taxon>Dikarya</taxon>
        <taxon>Ascomycota</taxon>
        <taxon>Pezizomycotina</taxon>
        <taxon>Eurotiomycetes</taxon>
        <taxon>Eurotiomycetidae</taxon>
        <taxon>Eurotiales</taxon>
        <taxon>Trichocomaceae</taxon>
        <taxon>Talaromyces</taxon>
        <taxon>Talaromyces sect. Talaromyces</taxon>
    </lineage>
</organism>
<dbReference type="PANTHER" id="PTHR38116:SF1">
    <property type="entry name" value="BZIP DOMAIN-CONTAINING PROTEIN"/>
    <property type="match status" value="1"/>
</dbReference>
<evidence type="ECO:0000313" key="2">
    <source>
        <dbReference type="EMBL" id="GAM41877.1"/>
    </source>
</evidence>
<proteinExistence type="predicted"/>
<sequence>MVRPKSNDKSDDWYIVEDRKQRKRIQDRLAQRARRKRLAELKTSRSERDGVVNENTNLLTPSTSADGDPSLRREMSLVSNSPVASLVPMPPTKGSHVEVELPMNVWTALYMNGSIMGLSCSTVYPAKSRPVDPSIPSTLQPTALQLITIHPPWIDRFPFPEMRDNLINAIGLVEEEDFLRDLFCMGSFEIKPGGAPWDPNAWIIGEAFREKWGFLFTEQFLGVSNKNSYVLTSCEND</sequence>
<dbReference type="PANTHER" id="PTHR38116">
    <property type="entry name" value="CHROMOSOME 7, WHOLE GENOME SHOTGUN SEQUENCE"/>
    <property type="match status" value="1"/>
</dbReference>
<keyword evidence="3" id="KW-1185">Reference proteome</keyword>
<name>A0A6V8HJF0_TALPI</name>
<evidence type="ECO:0000313" key="3">
    <source>
        <dbReference type="Proteomes" id="UP000053095"/>
    </source>
</evidence>
<evidence type="ECO:0000256" key="1">
    <source>
        <dbReference type="SAM" id="MobiDB-lite"/>
    </source>
</evidence>
<accession>A0A6V8HJF0</accession>
<protein>
    <recommendedName>
        <fullName evidence="4">BZIP domain-containing protein</fullName>
    </recommendedName>
</protein>
<gene>
    <name evidence="2" type="ORF">TCE0_042f15343</name>
</gene>
<evidence type="ECO:0008006" key="4">
    <source>
        <dbReference type="Google" id="ProtNLM"/>
    </source>
</evidence>
<comment type="caution">
    <text evidence="2">The sequence shown here is derived from an EMBL/GenBank/DDBJ whole genome shotgun (WGS) entry which is preliminary data.</text>
</comment>
<reference evidence="3" key="1">
    <citation type="journal article" date="2015" name="Genome Announc.">
        <title>Draft genome sequence of Talaromyces cellulolyticus strain Y-94, a source of lignocellulosic biomass-degrading enzymes.</title>
        <authorList>
            <person name="Fujii T."/>
            <person name="Koike H."/>
            <person name="Sawayama S."/>
            <person name="Yano S."/>
            <person name="Inoue H."/>
        </authorList>
    </citation>
    <scope>NUCLEOTIDE SEQUENCE [LARGE SCALE GENOMIC DNA]</scope>
    <source>
        <strain evidence="3">Y-94</strain>
    </source>
</reference>
<feature type="compositionally biased region" description="Basic and acidic residues" evidence="1">
    <location>
        <begin position="38"/>
        <end position="51"/>
    </location>
</feature>
<dbReference type="Proteomes" id="UP000053095">
    <property type="component" value="Unassembled WGS sequence"/>
</dbReference>
<feature type="compositionally biased region" description="Polar residues" evidence="1">
    <location>
        <begin position="53"/>
        <end position="65"/>
    </location>
</feature>
<dbReference type="AlphaFoldDB" id="A0A6V8HJF0"/>
<dbReference type="Pfam" id="PF11905">
    <property type="entry name" value="DUF3425"/>
    <property type="match status" value="1"/>
</dbReference>
<feature type="region of interest" description="Disordered" evidence="1">
    <location>
        <begin position="36"/>
        <end position="70"/>
    </location>
</feature>